<protein>
    <submittedName>
        <fullName evidence="1">Uncharacterized protein</fullName>
    </submittedName>
</protein>
<name>A0A645HG48_9ZZZZ</name>
<reference evidence="1" key="1">
    <citation type="submission" date="2019-08" db="EMBL/GenBank/DDBJ databases">
        <authorList>
            <person name="Kucharzyk K."/>
            <person name="Murdoch R.W."/>
            <person name="Higgins S."/>
            <person name="Loffler F."/>
        </authorList>
    </citation>
    <scope>NUCLEOTIDE SEQUENCE</scope>
</reference>
<evidence type="ECO:0000313" key="1">
    <source>
        <dbReference type="EMBL" id="MPN34643.1"/>
    </source>
</evidence>
<dbReference type="AlphaFoldDB" id="A0A645HG48"/>
<accession>A0A645HG48</accession>
<dbReference type="EMBL" id="VSSQ01087797">
    <property type="protein sequence ID" value="MPN34643.1"/>
    <property type="molecule type" value="Genomic_DNA"/>
</dbReference>
<comment type="caution">
    <text evidence="1">The sequence shown here is derived from an EMBL/GenBank/DDBJ whole genome shotgun (WGS) entry which is preliminary data.</text>
</comment>
<sequence length="37" mass="4167">MYSNELEKYNIDIAKLMDAIENGFVGRIAEEKGFSGI</sequence>
<proteinExistence type="predicted"/>
<organism evidence="1">
    <name type="scientific">bioreactor metagenome</name>
    <dbReference type="NCBI Taxonomy" id="1076179"/>
    <lineage>
        <taxon>unclassified sequences</taxon>
        <taxon>metagenomes</taxon>
        <taxon>ecological metagenomes</taxon>
    </lineage>
</organism>
<gene>
    <name evidence="1" type="ORF">SDC9_182137</name>
</gene>